<dbReference type="Gene3D" id="6.20.210.20">
    <property type="entry name" value="THAP domain"/>
    <property type="match status" value="1"/>
</dbReference>
<evidence type="ECO:0000256" key="1">
    <source>
        <dbReference type="ARBA" id="ARBA00022723"/>
    </source>
</evidence>
<accession>A0AAN7SPZ0</accession>
<evidence type="ECO:0000256" key="3">
    <source>
        <dbReference type="ARBA" id="ARBA00022833"/>
    </source>
</evidence>
<dbReference type="GO" id="GO:0008270">
    <property type="term" value="F:zinc ion binding"/>
    <property type="evidence" value="ECO:0007669"/>
    <property type="project" value="UniProtKB-KW"/>
</dbReference>
<name>A0AAN7SPZ0_9COLE</name>
<dbReference type="GO" id="GO:0003677">
    <property type="term" value="F:DNA binding"/>
    <property type="evidence" value="ECO:0007669"/>
    <property type="project" value="UniProtKB-UniRule"/>
</dbReference>
<evidence type="ECO:0000256" key="2">
    <source>
        <dbReference type="ARBA" id="ARBA00022771"/>
    </source>
</evidence>
<feature type="domain" description="THAP-type" evidence="6">
    <location>
        <begin position="8"/>
        <end position="90"/>
    </location>
</feature>
<dbReference type="InterPro" id="IPR038441">
    <property type="entry name" value="THAP_Znf_sf"/>
</dbReference>
<dbReference type="SUPFAM" id="SSF57716">
    <property type="entry name" value="Glucocorticoid receptor-like (DNA-binding domain)"/>
    <property type="match status" value="1"/>
</dbReference>
<keyword evidence="2 5" id="KW-0863">Zinc-finger</keyword>
<dbReference type="SMART" id="SM00980">
    <property type="entry name" value="THAP"/>
    <property type="match status" value="1"/>
</dbReference>
<evidence type="ECO:0000256" key="4">
    <source>
        <dbReference type="ARBA" id="ARBA00023125"/>
    </source>
</evidence>
<dbReference type="PROSITE" id="PS50950">
    <property type="entry name" value="ZF_THAP"/>
    <property type="match status" value="1"/>
</dbReference>
<dbReference type="Pfam" id="PF05485">
    <property type="entry name" value="THAP"/>
    <property type="match status" value="1"/>
</dbReference>
<organism evidence="7 8">
    <name type="scientific">Aquatica leii</name>
    <dbReference type="NCBI Taxonomy" id="1421715"/>
    <lineage>
        <taxon>Eukaryota</taxon>
        <taxon>Metazoa</taxon>
        <taxon>Ecdysozoa</taxon>
        <taxon>Arthropoda</taxon>
        <taxon>Hexapoda</taxon>
        <taxon>Insecta</taxon>
        <taxon>Pterygota</taxon>
        <taxon>Neoptera</taxon>
        <taxon>Endopterygota</taxon>
        <taxon>Coleoptera</taxon>
        <taxon>Polyphaga</taxon>
        <taxon>Elateriformia</taxon>
        <taxon>Elateroidea</taxon>
        <taxon>Lampyridae</taxon>
        <taxon>Luciolinae</taxon>
        <taxon>Aquatica</taxon>
    </lineage>
</organism>
<evidence type="ECO:0000313" key="7">
    <source>
        <dbReference type="EMBL" id="KAK4882478.1"/>
    </source>
</evidence>
<evidence type="ECO:0000313" key="8">
    <source>
        <dbReference type="Proteomes" id="UP001353858"/>
    </source>
</evidence>
<keyword evidence="3" id="KW-0862">Zinc</keyword>
<gene>
    <name evidence="7" type="ORF">RN001_005797</name>
</gene>
<keyword evidence="8" id="KW-1185">Reference proteome</keyword>
<evidence type="ECO:0000259" key="6">
    <source>
        <dbReference type="PROSITE" id="PS50950"/>
    </source>
</evidence>
<dbReference type="Proteomes" id="UP001353858">
    <property type="component" value="Unassembled WGS sequence"/>
</dbReference>
<protein>
    <recommendedName>
        <fullName evidence="6">THAP-type domain-containing protein</fullName>
    </recommendedName>
</protein>
<reference evidence="8" key="1">
    <citation type="submission" date="2023-01" db="EMBL/GenBank/DDBJ databases">
        <title>Key to firefly adult light organ development and bioluminescence: homeobox transcription factors regulate luciferase expression and transportation to peroxisome.</title>
        <authorList>
            <person name="Fu X."/>
        </authorList>
    </citation>
    <scope>NUCLEOTIDE SEQUENCE [LARGE SCALE GENOMIC DNA]</scope>
</reference>
<keyword evidence="1" id="KW-0479">Metal-binding</keyword>
<comment type="caution">
    <text evidence="7">The sequence shown here is derived from an EMBL/GenBank/DDBJ whole genome shotgun (WGS) entry which is preliminary data.</text>
</comment>
<proteinExistence type="predicted"/>
<evidence type="ECO:0000256" key="5">
    <source>
        <dbReference type="PROSITE-ProRule" id="PRU00309"/>
    </source>
</evidence>
<dbReference type="AlphaFoldDB" id="A0AAN7SPZ0"/>
<dbReference type="InterPro" id="IPR006612">
    <property type="entry name" value="THAP_Znf"/>
</dbReference>
<sequence>MDKKKTKSKNNCCVPQCYSTYKSANVSLHNFLNDKFQHKQWVIALKMGKQVSAYMKVCNLHFNDEDFFFKGKYTCEPVAQVKTHVVPSQNLPVRVHDKLINEESVRQRSERAERRHNNRLVNRKLHQNNNIELAVMEEPCTTSTTKYEALDDACNLLLFKENVI</sequence>
<dbReference type="EMBL" id="JARPUR010000002">
    <property type="protein sequence ID" value="KAK4882478.1"/>
    <property type="molecule type" value="Genomic_DNA"/>
</dbReference>
<keyword evidence="4 5" id="KW-0238">DNA-binding</keyword>